<feature type="transmembrane region" description="Helical" evidence="2">
    <location>
        <begin position="84"/>
        <end position="103"/>
    </location>
</feature>
<keyword evidence="2" id="KW-0812">Transmembrane</keyword>
<evidence type="ECO:0000313" key="3">
    <source>
        <dbReference type="EMBL" id="MFC1401337.1"/>
    </source>
</evidence>
<feature type="region of interest" description="Disordered" evidence="1">
    <location>
        <begin position="1"/>
        <end position="22"/>
    </location>
</feature>
<keyword evidence="4" id="KW-1185">Reference proteome</keyword>
<proteinExistence type="predicted"/>
<evidence type="ECO:0000313" key="4">
    <source>
        <dbReference type="Proteomes" id="UP001592528"/>
    </source>
</evidence>
<dbReference type="EMBL" id="JBHEZZ010000004">
    <property type="protein sequence ID" value="MFC1401337.1"/>
    <property type="molecule type" value="Genomic_DNA"/>
</dbReference>
<organism evidence="3 4">
    <name type="scientific">Streptacidiphilus cavernicola</name>
    <dbReference type="NCBI Taxonomy" id="3342716"/>
    <lineage>
        <taxon>Bacteria</taxon>
        <taxon>Bacillati</taxon>
        <taxon>Actinomycetota</taxon>
        <taxon>Actinomycetes</taxon>
        <taxon>Kitasatosporales</taxon>
        <taxon>Streptomycetaceae</taxon>
        <taxon>Streptacidiphilus</taxon>
    </lineage>
</organism>
<accession>A0ABV6UIQ2</accession>
<dbReference type="Proteomes" id="UP001592528">
    <property type="component" value="Unassembled WGS sequence"/>
</dbReference>
<gene>
    <name evidence="3" type="ORF">ACEZDJ_08565</name>
</gene>
<dbReference type="RefSeq" id="WP_198037566.1">
    <property type="nucleotide sequence ID" value="NZ_JBHEZZ010000004.1"/>
</dbReference>
<reference evidence="3 4" key="1">
    <citation type="submission" date="2024-09" db="EMBL/GenBank/DDBJ databases">
        <authorList>
            <person name="Lee S.D."/>
        </authorList>
    </citation>
    <scope>NUCLEOTIDE SEQUENCE [LARGE SCALE GENOMIC DNA]</scope>
    <source>
        <strain evidence="3 4">N1-5</strain>
    </source>
</reference>
<comment type="caution">
    <text evidence="3">The sequence shown here is derived from an EMBL/GenBank/DDBJ whole genome shotgun (WGS) entry which is preliminary data.</text>
</comment>
<name>A0ABV6UIQ2_9ACTN</name>
<feature type="transmembrane region" description="Helical" evidence="2">
    <location>
        <begin position="49"/>
        <end position="72"/>
    </location>
</feature>
<keyword evidence="2" id="KW-0472">Membrane</keyword>
<sequence length="146" mass="15524">MTSTSPTSTAQTGTGETSVGTSAETRADRFVRDLAALKIPDPAAGRATLWLRLGVVLMLVGPVLAVTAYLMSRGTTDSLTQGDALTVALAGITASVVGAALFLRYSLIGFLRFWLARQSYDLSLLADRLLERDLRHDLTGNEAAPR</sequence>
<protein>
    <recommendedName>
        <fullName evidence="5">ABC transmembrane type-1 domain-containing protein</fullName>
    </recommendedName>
</protein>
<keyword evidence="2" id="KW-1133">Transmembrane helix</keyword>
<evidence type="ECO:0000256" key="2">
    <source>
        <dbReference type="SAM" id="Phobius"/>
    </source>
</evidence>
<evidence type="ECO:0008006" key="5">
    <source>
        <dbReference type="Google" id="ProtNLM"/>
    </source>
</evidence>
<evidence type="ECO:0000256" key="1">
    <source>
        <dbReference type="SAM" id="MobiDB-lite"/>
    </source>
</evidence>